<dbReference type="KEGG" id="ape:APE_0399.1"/>
<name>Q9YF42_AERPE</name>
<dbReference type="EMBL" id="BA000002">
    <property type="protein sequence ID" value="BAA79354.2"/>
    <property type="molecule type" value="Genomic_DNA"/>
</dbReference>
<evidence type="ECO:0000313" key="2">
    <source>
        <dbReference type="Proteomes" id="UP000002518"/>
    </source>
</evidence>
<dbReference type="STRING" id="272557.APE_0399.1"/>
<dbReference type="Proteomes" id="UP000002518">
    <property type="component" value="Chromosome"/>
</dbReference>
<dbReference type="PIR" id="F72732">
    <property type="entry name" value="F72732"/>
</dbReference>
<dbReference type="AlphaFoldDB" id="Q9YF42"/>
<gene>
    <name evidence="1" type="ordered locus">APE_0399.1</name>
</gene>
<sequence>MLHGEPGEEGIPGHAGRGVSGAFQRRLSEMGCQFEAEGDVTRIHVAGGLVEVKDEPGVGPIVEASIPLPVDPSTVGESLEGMKALLGLMTMLGRPLSYQLDDSLPGFPILRVKAVFETLEDAYSSLTAALERLGC</sequence>
<dbReference type="EnsemblBacteria" id="BAA79354">
    <property type="protein sequence ID" value="BAA79354"/>
    <property type="gene ID" value="APE_0399.1"/>
</dbReference>
<accession>Q9YF42</accession>
<reference evidence="1 2" key="1">
    <citation type="journal article" date="1999" name="DNA Res.">
        <title>Complete genome sequence of an aerobic hyper-thermophilic crenarchaeon, Aeropyrum pernix K1.</title>
        <authorList>
            <person name="Kawarabayasi Y."/>
            <person name="Hino Y."/>
            <person name="Horikawa H."/>
            <person name="Yamazaki S."/>
            <person name="Haikawa Y."/>
            <person name="Jin-no K."/>
            <person name="Takahashi M."/>
            <person name="Sekine M."/>
            <person name="Baba S."/>
            <person name="Ankai A."/>
            <person name="Kosugi H."/>
            <person name="Hosoyama A."/>
            <person name="Fukui S."/>
            <person name="Nagai Y."/>
            <person name="Nishijima K."/>
            <person name="Nakazawa H."/>
            <person name="Takamiya M."/>
            <person name="Masuda S."/>
            <person name="Funahashi T."/>
            <person name="Tanaka T."/>
            <person name="Kudoh Y."/>
            <person name="Yamazaki J."/>
            <person name="Kushida N."/>
            <person name="Oguchi A."/>
            <person name="Aoki K."/>
            <person name="Kubota K."/>
            <person name="Nakamura Y."/>
            <person name="Nomura N."/>
            <person name="Sako Y."/>
            <person name="Kikuchi H."/>
        </authorList>
    </citation>
    <scope>NUCLEOTIDE SEQUENCE [LARGE SCALE GENOMIC DNA]</scope>
    <source>
        <strain evidence="2">ATCC 700893 / DSM 11879 / JCM 9820 / NBRC 100138 / K1</strain>
    </source>
</reference>
<keyword evidence="2" id="KW-1185">Reference proteome</keyword>
<organism evidence="1 2">
    <name type="scientific">Aeropyrum pernix (strain ATCC 700893 / DSM 11879 / JCM 9820 / NBRC 100138 / K1)</name>
    <dbReference type="NCBI Taxonomy" id="272557"/>
    <lineage>
        <taxon>Archaea</taxon>
        <taxon>Thermoproteota</taxon>
        <taxon>Thermoprotei</taxon>
        <taxon>Desulfurococcales</taxon>
        <taxon>Desulfurococcaceae</taxon>
        <taxon>Aeropyrum</taxon>
    </lineage>
</organism>
<protein>
    <submittedName>
        <fullName evidence="1">Uncharacterized protein</fullName>
    </submittedName>
</protein>
<evidence type="ECO:0000313" key="1">
    <source>
        <dbReference type="EMBL" id="BAA79354.2"/>
    </source>
</evidence>
<proteinExistence type="predicted"/>
<dbReference type="eggNOG" id="arCOG06082">
    <property type="taxonomic scope" value="Archaea"/>
</dbReference>